<feature type="transmembrane region" description="Helical" evidence="1">
    <location>
        <begin position="7"/>
        <end position="25"/>
    </location>
</feature>
<feature type="transmembrane region" description="Helical" evidence="1">
    <location>
        <begin position="166"/>
        <end position="186"/>
    </location>
</feature>
<proteinExistence type="predicted"/>
<feature type="transmembrane region" description="Helical" evidence="1">
    <location>
        <begin position="61"/>
        <end position="83"/>
    </location>
</feature>
<evidence type="ECO:0000313" key="2">
    <source>
        <dbReference type="EMBL" id="ORY68327.1"/>
    </source>
</evidence>
<dbReference type="GeneID" id="63781159"/>
<accession>A0A1Y2EAA4</accession>
<dbReference type="Proteomes" id="UP000193689">
    <property type="component" value="Unassembled WGS sequence"/>
</dbReference>
<feature type="transmembrane region" description="Helical" evidence="1">
    <location>
        <begin position="89"/>
        <end position="111"/>
    </location>
</feature>
<protein>
    <submittedName>
        <fullName evidence="2">Uncharacterized protein</fullName>
    </submittedName>
</protein>
<keyword evidence="1" id="KW-0472">Membrane</keyword>
<sequence>MDILYRLSSTFYWGMLLAGIAGVNIEYQISLVTPVVTTIVTIWIPRLIFNAIPTALSWVRLFLSSSVLACVESGAIPTLLWLWEIVATSALTTFLRLTSICLLSAAHPLLLKPFSRFFQRWLNIVEMYVDSKSKSLMAGLFQIHVPANADFDEFAPVLPRWLTNTIIYATQMAIDFAVVLLIRLPGPYEYLQAVTTPFLFLPDFECTILTACSMYMGVFGCYERAQRARQQDDPDIPEAERLEALAMNGRGLTVCLLYYTAYQIGFVPLTDLHTMRMADQECARTSYPGARLEASIQWYAHGMLSAVLMMNIQWLVRILCREGTKMLCYYSEPFEFDMRPLIGEEPLPTRHVEDFAMMEHDLAFDDKFHYVTVTNLLYGTYGPIPLEMI</sequence>
<gene>
    <name evidence="2" type="ORF">BCR38DRAFT_506908</name>
</gene>
<dbReference type="InParanoid" id="A0A1Y2EAA4"/>
<feature type="transmembrane region" description="Helical" evidence="1">
    <location>
        <begin position="198"/>
        <end position="222"/>
    </location>
</feature>
<keyword evidence="1" id="KW-1133">Transmembrane helix</keyword>
<dbReference type="AlphaFoldDB" id="A0A1Y2EAA4"/>
<evidence type="ECO:0000313" key="3">
    <source>
        <dbReference type="Proteomes" id="UP000193689"/>
    </source>
</evidence>
<dbReference type="EMBL" id="MCFJ01000003">
    <property type="protein sequence ID" value="ORY68327.1"/>
    <property type="molecule type" value="Genomic_DNA"/>
</dbReference>
<feature type="transmembrane region" description="Helical" evidence="1">
    <location>
        <begin position="251"/>
        <end position="269"/>
    </location>
</feature>
<keyword evidence="3" id="KW-1185">Reference proteome</keyword>
<feature type="transmembrane region" description="Helical" evidence="1">
    <location>
        <begin position="31"/>
        <end position="49"/>
    </location>
</feature>
<name>A0A1Y2EAA4_9PEZI</name>
<comment type="caution">
    <text evidence="2">The sequence shown here is derived from an EMBL/GenBank/DDBJ whole genome shotgun (WGS) entry which is preliminary data.</text>
</comment>
<organism evidence="2 3">
    <name type="scientific">Pseudomassariella vexata</name>
    <dbReference type="NCBI Taxonomy" id="1141098"/>
    <lineage>
        <taxon>Eukaryota</taxon>
        <taxon>Fungi</taxon>
        <taxon>Dikarya</taxon>
        <taxon>Ascomycota</taxon>
        <taxon>Pezizomycotina</taxon>
        <taxon>Sordariomycetes</taxon>
        <taxon>Xylariomycetidae</taxon>
        <taxon>Amphisphaeriales</taxon>
        <taxon>Pseudomassariaceae</taxon>
        <taxon>Pseudomassariella</taxon>
    </lineage>
</organism>
<keyword evidence="1" id="KW-0812">Transmembrane</keyword>
<reference evidence="2 3" key="1">
    <citation type="submission" date="2016-07" db="EMBL/GenBank/DDBJ databases">
        <title>Pervasive Adenine N6-methylation of Active Genes in Fungi.</title>
        <authorList>
            <consortium name="DOE Joint Genome Institute"/>
            <person name="Mondo S.J."/>
            <person name="Dannebaum R.O."/>
            <person name="Kuo R.C."/>
            <person name="Labutti K."/>
            <person name="Haridas S."/>
            <person name="Kuo A."/>
            <person name="Salamov A."/>
            <person name="Ahrendt S.R."/>
            <person name="Lipzen A."/>
            <person name="Sullivan W."/>
            <person name="Andreopoulos W.B."/>
            <person name="Clum A."/>
            <person name="Lindquist E."/>
            <person name="Daum C."/>
            <person name="Ramamoorthy G.K."/>
            <person name="Gryganskyi A."/>
            <person name="Culley D."/>
            <person name="Magnuson J.K."/>
            <person name="James T.Y."/>
            <person name="O'Malley M.A."/>
            <person name="Stajich J.E."/>
            <person name="Spatafora J.W."/>
            <person name="Visel A."/>
            <person name="Grigoriev I.V."/>
        </authorList>
    </citation>
    <scope>NUCLEOTIDE SEQUENCE [LARGE SCALE GENOMIC DNA]</scope>
    <source>
        <strain evidence="2 3">CBS 129021</strain>
    </source>
</reference>
<dbReference type="RefSeq" id="XP_040718614.1">
    <property type="nucleotide sequence ID" value="XM_040864947.1"/>
</dbReference>
<feature type="transmembrane region" description="Helical" evidence="1">
    <location>
        <begin position="296"/>
        <end position="316"/>
    </location>
</feature>
<evidence type="ECO:0000256" key="1">
    <source>
        <dbReference type="SAM" id="Phobius"/>
    </source>
</evidence>